<protein>
    <recommendedName>
        <fullName evidence="4">Lipoprotein</fullName>
    </recommendedName>
</protein>
<proteinExistence type="predicted"/>
<dbReference type="Proteomes" id="UP000663090">
    <property type="component" value="Chromosome"/>
</dbReference>
<evidence type="ECO:0000313" key="3">
    <source>
        <dbReference type="Proteomes" id="UP000663090"/>
    </source>
</evidence>
<dbReference type="EMBL" id="CP071091">
    <property type="protein sequence ID" value="QSQ14594.1"/>
    <property type="molecule type" value="Genomic_DNA"/>
</dbReference>
<accession>A0ABX7N750</accession>
<organism evidence="2 3">
    <name type="scientific">Myxococcus landrumensis</name>
    <dbReference type="NCBI Taxonomy" id="2813577"/>
    <lineage>
        <taxon>Bacteria</taxon>
        <taxon>Pseudomonadati</taxon>
        <taxon>Myxococcota</taxon>
        <taxon>Myxococcia</taxon>
        <taxon>Myxococcales</taxon>
        <taxon>Cystobacterineae</taxon>
        <taxon>Myxococcaceae</taxon>
        <taxon>Myxococcus</taxon>
    </lineage>
</organism>
<name>A0ABX7N750_9BACT</name>
<keyword evidence="1" id="KW-0732">Signal</keyword>
<feature type="chain" id="PRO_5046995394" description="Lipoprotein" evidence="1">
    <location>
        <begin position="27"/>
        <end position="201"/>
    </location>
</feature>
<gene>
    <name evidence="2" type="ORF">JY572_00395</name>
</gene>
<reference evidence="2 3" key="1">
    <citation type="submission" date="2021-02" db="EMBL/GenBank/DDBJ databases">
        <title>De Novo genome assembly of isolated myxobacteria.</title>
        <authorList>
            <person name="Stevens D.C."/>
        </authorList>
    </citation>
    <scope>NUCLEOTIDE SEQUENCE [LARGE SCALE GENOMIC DNA]</scope>
    <source>
        <strain evidence="2 3">SCHIC003</strain>
    </source>
</reference>
<sequence>MSRVSRMSSAQLACLAVLVSTTSALASEDVEALAAPPLATCVGSHRQTFTPGLRLFPALVHYTEDVLLSTCVSQDPTLGSVSYRLEGDALANCALATMSGRLNLTWSSGETSVVELAAPLVISPVGQAVTTSYGRVASGKFAGSLVINVADIQPSAPAALACLSTGLALSMGVTSMTFLQLAPPIPPLPVPNPTPTPTPVP</sequence>
<evidence type="ECO:0000256" key="1">
    <source>
        <dbReference type="SAM" id="SignalP"/>
    </source>
</evidence>
<evidence type="ECO:0008006" key="4">
    <source>
        <dbReference type="Google" id="ProtNLM"/>
    </source>
</evidence>
<evidence type="ECO:0000313" key="2">
    <source>
        <dbReference type="EMBL" id="QSQ14594.1"/>
    </source>
</evidence>
<feature type="signal peptide" evidence="1">
    <location>
        <begin position="1"/>
        <end position="26"/>
    </location>
</feature>
<dbReference type="RefSeq" id="WP_206716368.1">
    <property type="nucleotide sequence ID" value="NZ_CP071091.1"/>
</dbReference>
<keyword evidence="3" id="KW-1185">Reference proteome</keyword>